<dbReference type="OrthoDB" id="10355622at2759"/>
<gene>
    <name evidence="1" type="ORF">Vretifemale_5585</name>
    <name evidence="2" type="ORF">Vretimale_5565</name>
</gene>
<dbReference type="Proteomes" id="UP000747110">
    <property type="component" value="Unassembled WGS sequence"/>
</dbReference>
<accession>A0A8J4FLP1</accession>
<dbReference type="EMBL" id="BNCP01000008">
    <property type="protein sequence ID" value="GIL75855.1"/>
    <property type="molecule type" value="Genomic_DNA"/>
</dbReference>
<sequence>MAIRLVPVIMAMTQRRASTLRLVAALLILILGGAAIVKAMDTSNCDQAGRTLPDNPHIKEFVACVNPARIDPSCCSHLPMATPNFYDCLTIPSFVAQVKQAVKGKTDVTAIRRDCKS</sequence>
<keyword evidence="3" id="KW-1185">Reference proteome</keyword>
<dbReference type="AlphaFoldDB" id="A0A8J4FLP1"/>
<proteinExistence type="predicted"/>
<evidence type="ECO:0000313" key="2">
    <source>
        <dbReference type="EMBL" id="GIM00574.1"/>
    </source>
</evidence>
<organism evidence="1 3">
    <name type="scientific">Volvox reticuliferus</name>
    <dbReference type="NCBI Taxonomy" id="1737510"/>
    <lineage>
        <taxon>Eukaryota</taxon>
        <taxon>Viridiplantae</taxon>
        <taxon>Chlorophyta</taxon>
        <taxon>core chlorophytes</taxon>
        <taxon>Chlorophyceae</taxon>
        <taxon>CS clade</taxon>
        <taxon>Chlamydomonadales</taxon>
        <taxon>Volvocaceae</taxon>
        <taxon>Volvox</taxon>
    </lineage>
</organism>
<evidence type="ECO:0000313" key="3">
    <source>
        <dbReference type="Proteomes" id="UP000747110"/>
    </source>
</evidence>
<reference evidence="1" key="1">
    <citation type="journal article" date="2021" name="Proc. Natl. Acad. Sci. U.S.A.">
        <title>Three genomes in the algal genus Volvox reveal the fate of a haploid sex-determining region after a transition to homothallism.</title>
        <authorList>
            <person name="Yamamoto K."/>
            <person name="Hamaji T."/>
            <person name="Kawai-Toyooka H."/>
            <person name="Matsuzaki R."/>
            <person name="Takahashi F."/>
            <person name="Nishimura Y."/>
            <person name="Kawachi M."/>
            <person name="Noguchi H."/>
            <person name="Minakuchi Y."/>
            <person name="Umen J.G."/>
            <person name="Toyoda A."/>
            <person name="Nozaki H."/>
        </authorList>
    </citation>
    <scope>NUCLEOTIDE SEQUENCE</scope>
    <source>
        <strain evidence="2">NIES-3785</strain>
        <strain evidence="1">NIES-3786</strain>
    </source>
</reference>
<comment type="caution">
    <text evidence="1">The sequence shown here is derived from an EMBL/GenBank/DDBJ whole genome shotgun (WGS) entry which is preliminary data.</text>
</comment>
<name>A0A8J4FLP1_9CHLO</name>
<dbReference type="Proteomes" id="UP000722791">
    <property type="component" value="Unassembled WGS sequence"/>
</dbReference>
<dbReference type="EMBL" id="BNCQ01000008">
    <property type="protein sequence ID" value="GIM00574.1"/>
    <property type="molecule type" value="Genomic_DNA"/>
</dbReference>
<evidence type="ECO:0000313" key="1">
    <source>
        <dbReference type="EMBL" id="GIL75855.1"/>
    </source>
</evidence>
<protein>
    <submittedName>
        <fullName evidence="1">Uncharacterized protein</fullName>
    </submittedName>
</protein>